<dbReference type="InterPro" id="IPR039426">
    <property type="entry name" value="TonB-dep_rcpt-like"/>
</dbReference>
<dbReference type="InterPro" id="IPR012910">
    <property type="entry name" value="Plug_dom"/>
</dbReference>
<sequence>MRAASKAALFGSALSVSLAAPSAAVAAPSQYVISLPAGELSDALIALAEQTGASIGYPPRLPSKKVRAFRGKMRVEDALRRLLAGTQLRAAQTGPMAWRIVAGPGRHASPKPSRRTKPPAQTTLPPPPDELPLQEIIVTATKLSSPVQTTPLSVIMLSGTDLISLAALPGTQAVAALSDGMVLTNLGPGRNRSFIRGVADSPFNGATQSTVAVELDDARVTFNAPDPDLTLVDVERVELLEGPQGPLHGTGALGGVYRIVPKAPVLDQIAGELVVGAELSGGSGPGWNGNAMLNLPLVDGRLALRAVAYAARNAGWIDRSGPFGRNSNSSRVLGGRADIRWVPLEGWTADLAGAVQLLDVDDSQYATSLTRPYQRAGTIAEPHDNDFLNGRLTVRGQLGTADLVSVTSLTSHEVASVLDATASGAFFGLNGPLRFEDDRIYRLFNQEIRLSGGTEFRWLVGASYLSANTTLLAELQPAVGAAVSVGELNQTNSEAAIFANFSAPITSAVRAEAGLRLFRALSNDERTENSGTAARKTRRTGVSPSLSVSWTPDELHFLYLRYSSAFRPAGLSPFAPTADAEFESDELKSWELGDRWRSRDGHWTANATGYLANWDHIQSDYLLPNGLVATRNSGTGQIYGAEVRLGWNDTIWQLSGGFDLQHARLEVPEPGLALPPDSALPIVPKYKAHVMAHRTLDLGTGILQLGARANWIGPTRLSLDPLLNRRIGARMAVDVDCSYASDDWTISAGIANLLGSDADTFSFGNSFSIGSMDQRTPMQPRTFRIGIRKNW</sequence>
<comment type="subcellular location">
    <subcellularLocation>
        <location evidence="1">Cell outer membrane</location>
        <topology evidence="1">Multi-pass membrane protein</topology>
    </subcellularLocation>
</comment>
<dbReference type="EMBL" id="SDWJ01000002">
    <property type="protein sequence ID" value="MVZ97598.1"/>
    <property type="molecule type" value="Genomic_DNA"/>
</dbReference>
<feature type="region of interest" description="Disordered" evidence="12">
    <location>
        <begin position="101"/>
        <end position="130"/>
    </location>
</feature>
<evidence type="ECO:0000256" key="2">
    <source>
        <dbReference type="ARBA" id="ARBA00022448"/>
    </source>
</evidence>
<protein>
    <submittedName>
        <fullName evidence="15">TonB-dependent receptor</fullName>
    </submittedName>
</protein>
<feature type="domain" description="Secretin/TonB short N-terminal" evidence="14">
    <location>
        <begin position="53"/>
        <end position="103"/>
    </location>
</feature>
<evidence type="ECO:0000256" key="8">
    <source>
        <dbReference type="ARBA" id="ARBA00023077"/>
    </source>
</evidence>
<gene>
    <name evidence="15" type="ORF">EUU23_07750</name>
</gene>
<dbReference type="OrthoDB" id="9760333at2"/>
<feature type="chain" id="PRO_5026211611" evidence="13">
    <location>
        <begin position="27"/>
        <end position="791"/>
    </location>
</feature>
<evidence type="ECO:0000313" key="16">
    <source>
        <dbReference type="Proteomes" id="UP000471147"/>
    </source>
</evidence>
<dbReference type="InterPro" id="IPR036942">
    <property type="entry name" value="Beta-barrel_TonB_sf"/>
</dbReference>
<feature type="compositionally biased region" description="Basic residues" evidence="12">
    <location>
        <begin position="108"/>
        <end position="117"/>
    </location>
</feature>
<dbReference type="AlphaFoldDB" id="A0A6I4M4Q4"/>
<evidence type="ECO:0000256" key="10">
    <source>
        <dbReference type="ARBA" id="ARBA00023237"/>
    </source>
</evidence>
<evidence type="ECO:0000256" key="12">
    <source>
        <dbReference type="SAM" id="MobiDB-lite"/>
    </source>
</evidence>
<accession>A0A6I4M4Q4</accession>
<evidence type="ECO:0000256" key="5">
    <source>
        <dbReference type="ARBA" id="ARBA00022692"/>
    </source>
</evidence>
<comment type="caution">
    <text evidence="15">The sequence shown here is derived from an EMBL/GenBank/DDBJ whole genome shotgun (WGS) entry which is preliminary data.</text>
</comment>
<dbReference type="InterPro" id="IPR000531">
    <property type="entry name" value="Beta-barrel_TonB"/>
</dbReference>
<proteinExistence type="inferred from homology"/>
<keyword evidence="3" id="KW-1134">Transmembrane beta strand</keyword>
<evidence type="ECO:0000256" key="11">
    <source>
        <dbReference type="RuleBase" id="RU003357"/>
    </source>
</evidence>
<dbReference type="Gene3D" id="2.40.170.20">
    <property type="entry name" value="TonB-dependent receptor, beta-barrel domain"/>
    <property type="match status" value="1"/>
</dbReference>
<dbReference type="RefSeq" id="WP_160353606.1">
    <property type="nucleotide sequence ID" value="NZ_SDWJ01000002.1"/>
</dbReference>
<feature type="signal peptide" evidence="13">
    <location>
        <begin position="1"/>
        <end position="26"/>
    </location>
</feature>
<dbReference type="InterPro" id="IPR011662">
    <property type="entry name" value="Secretin/TonB_short_N"/>
</dbReference>
<keyword evidence="7" id="KW-0406">Ion transport</keyword>
<evidence type="ECO:0000313" key="15">
    <source>
        <dbReference type="EMBL" id="MVZ97598.1"/>
    </source>
</evidence>
<dbReference type="GO" id="GO:0006826">
    <property type="term" value="P:iron ion transport"/>
    <property type="evidence" value="ECO:0007669"/>
    <property type="project" value="UniProtKB-KW"/>
</dbReference>
<dbReference type="PANTHER" id="PTHR32552">
    <property type="entry name" value="FERRICHROME IRON RECEPTOR-RELATED"/>
    <property type="match status" value="1"/>
</dbReference>
<evidence type="ECO:0000256" key="6">
    <source>
        <dbReference type="ARBA" id="ARBA00023004"/>
    </source>
</evidence>
<comment type="similarity">
    <text evidence="11">Belongs to the TonB-dependent receptor family.</text>
</comment>
<evidence type="ECO:0000256" key="1">
    <source>
        <dbReference type="ARBA" id="ARBA00004571"/>
    </source>
</evidence>
<keyword evidence="13" id="KW-0732">Signal</keyword>
<keyword evidence="15" id="KW-0675">Receptor</keyword>
<dbReference type="Pfam" id="PF07715">
    <property type="entry name" value="Plug"/>
    <property type="match status" value="1"/>
</dbReference>
<organism evidence="15 16">
    <name type="scientific">Sphingorhabdus profundilacus</name>
    <dbReference type="NCBI Taxonomy" id="2509718"/>
    <lineage>
        <taxon>Bacteria</taxon>
        <taxon>Pseudomonadati</taxon>
        <taxon>Pseudomonadota</taxon>
        <taxon>Alphaproteobacteria</taxon>
        <taxon>Sphingomonadales</taxon>
        <taxon>Sphingomonadaceae</taxon>
        <taxon>Sphingorhabdus</taxon>
    </lineage>
</organism>
<keyword evidence="2" id="KW-0813">Transport</keyword>
<evidence type="ECO:0000256" key="13">
    <source>
        <dbReference type="SAM" id="SignalP"/>
    </source>
</evidence>
<keyword evidence="8 11" id="KW-0798">TonB box</keyword>
<evidence type="ECO:0000259" key="14">
    <source>
        <dbReference type="SMART" id="SM00965"/>
    </source>
</evidence>
<keyword evidence="6" id="KW-0408">Iron</keyword>
<keyword evidence="4" id="KW-0410">Iron transport</keyword>
<evidence type="ECO:0000256" key="3">
    <source>
        <dbReference type="ARBA" id="ARBA00022452"/>
    </source>
</evidence>
<evidence type="ECO:0000256" key="7">
    <source>
        <dbReference type="ARBA" id="ARBA00023065"/>
    </source>
</evidence>
<dbReference type="Proteomes" id="UP000471147">
    <property type="component" value="Unassembled WGS sequence"/>
</dbReference>
<keyword evidence="5" id="KW-0812">Transmembrane</keyword>
<dbReference type="Pfam" id="PF00593">
    <property type="entry name" value="TonB_dep_Rec_b-barrel"/>
    <property type="match status" value="1"/>
</dbReference>
<dbReference type="PANTHER" id="PTHR32552:SF81">
    <property type="entry name" value="TONB-DEPENDENT OUTER MEMBRANE RECEPTOR"/>
    <property type="match status" value="1"/>
</dbReference>
<keyword evidence="10" id="KW-0998">Cell outer membrane</keyword>
<dbReference type="Gene3D" id="3.55.50.30">
    <property type="match status" value="1"/>
</dbReference>
<keyword evidence="9 11" id="KW-0472">Membrane</keyword>
<evidence type="ECO:0000256" key="9">
    <source>
        <dbReference type="ARBA" id="ARBA00023136"/>
    </source>
</evidence>
<evidence type="ECO:0000256" key="4">
    <source>
        <dbReference type="ARBA" id="ARBA00022496"/>
    </source>
</evidence>
<keyword evidence="16" id="KW-1185">Reference proteome</keyword>
<dbReference type="SUPFAM" id="SSF56935">
    <property type="entry name" value="Porins"/>
    <property type="match status" value="1"/>
</dbReference>
<reference evidence="15 16" key="1">
    <citation type="submission" date="2019-01" db="EMBL/GenBank/DDBJ databases">
        <title>Sphingorhabdus lacus sp.nov., isolated from an oligotrophic freshwater lake.</title>
        <authorList>
            <person name="Park M."/>
        </authorList>
    </citation>
    <scope>NUCLEOTIDE SEQUENCE [LARGE SCALE GENOMIC DNA]</scope>
    <source>
        <strain evidence="15 16">IMCC26285</strain>
    </source>
</reference>
<dbReference type="GO" id="GO:0009279">
    <property type="term" value="C:cell outer membrane"/>
    <property type="evidence" value="ECO:0007669"/>
    <property type="project" value="UniProtKB-SubCell"/>
</dbReference>
<dbReference type="SMART" id="SM00965">
    <property type="entry name" value="STN"/>
    <property type="match status" value="1"/>
</dbReference>
<name>A0A6I4M4Q4_9SPHN</name>